<evidence type="ECO:0000313" key="3">
    <source>
        <dbReference type="Proteomes" id="UP000183255"/>
    </source>
</evidence>
<feature type="transmembrane region" description="Helical" evidence="1">
    <location>
        <begin position="124"/>
        <end position="146"/>
    </location>
</feature>
<dbReference type="PANTHER" id="PTHR40044:SF1">
    <property type="entry name" value="INTEGRAL MEMBRANE PROTEIN"/>
    <property type="match status" value="1"/>
</dbReference>
<dbReference type="EMBL" id="FNDZ01000005">
    <property type="protein sequence ID" value="SDI93415.1"/>
    <property type="molecule type" value="Genomic_DNA"/>
</dbReference>
<feature type="transmembrane region" description="Helical" evidence="1">
    <location>
        <begin position="96"/>
        <end position="118"/>
    </location>
</feature>
<sequence length="162" mass="18054">MNTNKNNYQELLVKSALIAALYASLTMLLPFSYLGVQFRVAEVLTLLVFIDRRYIYGLTFGCLIANLGSPLGPIDVIFGTLATLLALQLIARTKNLLLATLWPAIVNGLIIGAILYYLLDLPYLLSAAQVFLGEFVVVTLIGYFLFKRILRDEKLVSMLKFS</sequence>
<name>A0A1G8PMI5_9CLOT</name>
<gene>
    <name evidence="2" type="ORF">SAMN05421804_105144</name>
</gene>
<dbReference type="Pfam" id="PF06177">
    <property type="entry name" value="QueT"/>
    <property type="match status" value="1"/>
</dbReference>
<evidence type="ECO:0000313" key="2">
    <source>
        <dbReference type="EMBL" id="SDI93415.1"/>
    </source>
</evidence>
<proteinExistence type="predicted"/>
<organism evidence="2 3">
    <name type="scientific">Proteiniclasticum ruminis</name>
    <dbReference type="NCBI Taxonomy" id="398199"/>
    <lineage>
        <taxon>Bacteria</taxon>
        <taxon>Bacillati</taxon>
        <taxon>Bacillota</taxon>
        <taxon>Clostridia</taxon>
        <taxon>Eubacteriales</taxon>
        <taxon>Clostridiaceae</taxon>
        <taxon>Proteiniclasticum</taxon>
    </lineage>
</organism>
<feature type="transmembrane region" description="Helical" evidence="1">
    <location>
        <begin position="12"/>
        <end position="34"/>
    </location>
</feature>
<feature type="transmembrane region" description="Helical" evidence="1">
    <location>
        <begin position="54"/>
        <end position="87"/>
    </location>
</feature>
<dbReference type="PIRSF" id="PIRSF031501">
    <property type="entry name" value="QueT"/>
    <property type="match status" value="1"/>
</dbReference>
<keyword evidence="1" id="KW-0472">Membrane</keyword>
<evidence type="ECO:0000256" key="1">
    <source>
        <dbReference type="SAM" id="Phobius"/>
    </source>
</evidence>
<dbReference type="InterPro" id="IPR010387">
    <property type="entry name" value="QueT"/>
</dbReference>
<keyword evidence="1" id="KW-0812">Transmembrane</keyword>
<keyword evidence="1" id="KW-1133">Transmembrane helix</keyword>
<dbReference type="RefSeq" id="WP_278245028.1">
    <property type="nucleotide sequence ID" value="NZ_DAMANS010000002.1"/>
</dbReference>
<dbReference type="PANTHER" id="PTHR40044">
    <property type="entry name" value="INTEGRAL MEMBRANE PROTEIN-RELATED"/>
    <property type="match status" value="1"/>
</dbReference>
<accession>A0A1G8PMI5</accession>
<reference evidence="2 3" key="1">
    <citation type="submission" date="2016-10" db="EMBL/GenBank/DDBJ databases">
        <authorList>
            <person name="de Groot N.N."/>
        </authorList>
    </citation>
    <scope>NUCLEOTIDE SEQUENCE [LARGE SCALE GENOMIC DNA]</scope>
    <source>
        <strain evidence="2 3">CGMCC 1.5058</strain>
    </source>
</reference>
<dbReference type="Proteomes" id="UP000183255">
    <property type="component" value="Unassembled WGS sequence"/>
</dbReference>
<dbReference type="AlphaFoldDB" id="A0A1G8PMI5"/>
<protein>
    <submittedName>
        <fullName evidence="2">Uncharacterized membrane protein</fullName>
    </submittedName>
</protein>